<protein>
    <submittedName>
        <fullName evidence="3">Uncharacterized protein</fullName>
    </submittedName>
</protein>
<dbReference type="Proteomes" id="UP000218231">
    <property type="component" value="Unassembled WGS sequence"/>
</dbReference>
<accession>A0A2A2L3H1</accession>
<comment type="caution">
    <text evidence="3">The sequence shown here is derived from an EMBL/GenBank/DDBJ whole genome shotgun (WGS) entry which is preliminary data.</text>
</comment>
<evidence type="ECO:0000256" key="1">
    <source>
        <dbReference type="SAM" id="MobiDB-lite"/>
    </source>
</evidence>
<feature type="transmembrane region" description="Helical" evidence="2">
    <location>
        <begin position="90"/>
        <end position="110"/>
    </location>
</feature>
<evidence type="ECO:0000256" key="2">
    <source>
        <dbReference type="SAM" id="Phobius"/>
    </source>
</evidence>
<proteinExistence type="predicted"/>
<name>A0A2A2L3H1_9BILA</name>
<keyword evidence="2" id="KW-1133">Transmembrane helix</keyword>
<feature type="transmembrane region" description="Helical" evidence="2">
    <location>
        <begin position="64"/>
        <end position="84"/>
    </location>
</feature>
<keyword evidence="2" id="KW-0472">Membrane</keyword>
<keyword evidence="4" id="KW-1185">Reference proteome</keyword>
<keyword evidence="2" id="KW-0812">Transmembrane</keyword>
<reference evidence="3 4" key="1">
    <citation type="journal article" date="2017" name="Curr. Biol.">
        <title>Genome architecture and evolution of a unichromosomal asexual nematode.</title>
        <authorList>
            <person name="Fradin H."/>
            <person name="Zegar C."/>
            <person name="Gutwein M."/>
            <person name="Lucas J."/>
            <person name="Kovtun M."/>
            <person name="Corcoran D."/>
            <person name="Baugh L.R."/>
            <person name="Kiontke K."/>
            <person name="Gunsalus K."/>
            <person name="Fitch D.H."/>
            <person name="Piano F."/>
        </authorList>
    </citation>
    <scope>NUCLEOTIDE SEQUENCE [LARGE SCALE GENOMIC DNA]</scope>
    <source>
        <strain evidence="3">PF1309</strain>
    </source>
</reference>
<dbReference type="EMBL" id="LIAE01007228">
    <property type="protein sequence ID" value="PAV80724.1"/>
    <property type="molecule type" value="Genomic_DNA"/>
</dbReference>
<gene>
    <name evidence="3" type="ORF">WR25_03318</name>
</gene>
<dbReference type="AlphaFoldDB" id="A0A2A2L3H1"/>
<organism evidence="3 4">
    <name type="scientific">Diploscapter pachys</name>
    <dbReference type="NCBI Taxonomy" id="2018661"/>
    <lineage>
        <taxon>Eukaryota</taxon>
        <taxon>Metazoa</taxon>
        <taxon>Ecdysozoa</taxon>
        <taxon>Nematoda</taxon>
        <taxon>Chromadorea</taxon>
        <taxon>Rhabditida</taxon>
        <taxon>Rhabditina</taxon>
        <taxon>Rhabditomorpha</taxon>
        <taxon>Rhabditoidea</taxon>
        <taxon>Rhabditidae</taxon>
        <taxon>Diploscapter</taxon>
    </lineage>
</organism>
<feature type="region of interest" description="Disordered" evidence="1">
    <location>
        <begin position="1"/>
        <end position="20"/>
    </location>
</feature>
<evidence type="ECO:0000313" key="3">
    <source>
        <dbReference type="EMBL" id="PAV80724.1"/>
    </source>
</evidence>
<sequence>MLDRDKETVPLPESDVMEDGRKDDTIIEMSETEFSYGKFNGKPQVSHISIVQSQSAQTTGMEEIMSRLMFIVSVVAVLGIVHGLDRLNQIVDIVTGAMALPAFISEYVIFIRESVKDPNFIDESPKLAKKLRAITTHQNKTHEKRKEEAKKLLEELIGENFKGNDKKIVDAKPGFKFTA</sequence>
<evidence type="ECO:0000313" key="4">
    <source>
        <dbReference type="Proteomes" id="UP000218231"/>
    </source>
</evidence>